<evidence type="ECO:0000313" key="4">
    <source>
        <dbReference type="Proteomes" id="UP000774958"/>
    </source>
</evidence>
<dbReference type="Gene3D" id="3.90.550.10">
    <property type="entry name" value="Spore Coat Polysaccharide Biosynthesis Protein SpsA, Chain A"/>
    <property type="match status" value="1"/>
</dbReference>
<dbReference type="CDD" id="cd04182">
    <property type="entry name" value="GT_2_like_f"/>
    <property type="match status" value="1"/>
</dbReference>
<keyword evidence="3" id="KW-0808">Transferase</keyword>
<dbReference type="PANTHER" id="PTHR43777:SF1">
    <property type="entry name" value="MOLYBDENUM COFACTOR CYTIDYLYLTRANSFERASE"/>
    <property type="match status" value="1"/>
</dbReference>
<name>A0ABS7VFL8_9GAMM</name>
<dbReference type="SUPFAM" id="SSF53448">
    <property type="entry name" value="Nucleotide-diphospho-sugar transferases"/>
    <property type="match status" value="1"/>
</dbReference>
<feature type="domain" description="MobA-like NTP transferase" evidence="2">
    <location>
        <begin position="12"/>
        <end position="165"/>
    </location>
</feature>
<evidence type="ECO:0000259" key="2">
    <source>
        <dbReference type="Pfam" id="PF12804"/>
    </source>
</evidence>
<protein>
    <submittedName>
        <fullName evidence="3">NTP transferase domain-containing protein</fullName>
    </submittedName>
</protein>
<evidence type="ECO:0000313" key="3">
    <source>
        <dbReference type="EMBL" id="MBZ6067831.1"/>
    </source>
</evidence>
<dbReference type="PANTHER" id="PTHR43777">
    <property type="entry name" value="MOLYBDENUM COFACTOR CYTIDYLYLTRANSFERASE"/>
    <property type="match status" value="1"/>
</dbReference>
<dbReference type="Proteomes" id="UP000774958">
    <property type="component" value="Unassembled WGS sequence"/>
</dbReference>
<organism evidence="3 4">
    <name type="scientific">Aeromonas schubertii</name>
    <dbReference type="NCBI Taxonomy" id="652"/>
    <lineage>
        <taxon>Bacteria</taxon>
        <taxon>Pseudomonadati</taxon>
        <taxon>Pseudomonadota</taxon>
        <taxon>Gammaproteobacteria</taxon>
        <taxon>Aeromonadales</taxon>
        <taxon>Aeromonadaceae</taxon>
        <taxon>Aeromonas</taxon>
    </lineage>
</organism>
<keyword evidence="1" id="KW-0460">Magnesium</keyword>
<reference evidence="3 4" key="1">
    <citation type="submission" date="2021-09" db="EMBL/GenBank/DDBJ databases">
        <title>Aeromonas schubertii isolated from Asian sea bass.</title>
        <authorList>
            <person name="Pinpimai K."/>
        </authorList>
    </citation>
    <scope>NUCLEOTIDE SEQUENCE [LARGE SCALE GENOMIC DNA]</scope>
    <source>
        <strain evidence="3 4">CHULA2021a</strain>
    </source>
</reference>
<dbReference type="InterPro" id="IPR029044">
    <property type="entry name" value="Nucleotide-diphossugar_trans"/>
</dbReference>
<dbReference type="EMBL" id="JAIRBT010000027">
    <property type="protein sequence ID" value="MBZ6067831.1"/>
    <property type="molecule type" value="Genomic_DNA"/>
</dbReference>
<gene>
    <name evidence="3" type="ORF">LA374_16685</name>
</gene>
<comment type="caution">
    <text evidence="3">The sequence shown here is derived from an EMBL/GenBank/DDBJ whole genome shotgun (WGS) entry which is preliminary data.</text>
</comment>
<sequence>MDKPLPLPCDCVMTAAGLSSRMGEWKMMLPYRGGTLLDASLKNALSACQRVILVVGHRGGELMSRYAHHPNIEVIENPDYRAGLAGSVQLGVAACQSEYLFITHGDLPCLSRPVFEALWHQRGERTLLPCHNKKAGHPVLMPRFLARELARAELTGPVRRWLLSHPHRHVALEWQAILLDVDTPQAYRELLARAPDEEEGREGVTCMDIHF</sequence>
<evidence type="ECO:0000256" key="1">
    <source>
        <dbReference type="ARBA" id="ARBA00022842"/>
    </source>
</evidence>
<dbReference type="Pfam" id="PF12804">
    <property type="entry name" value="NTP_transf_3"/>
    <property type="match status" value="1"/>
</dbReference>
<dbReference type="RefSeq" id="WP_224163470.1">
    <property type="nucleotide sequence ID" value="NZ_JAIRBT010000027.1"/>
</dbReference>
<keyword evidence="4" id="KW-1185">Reference proteome</keyword>
<dbReference type="GO" id="GO:0016740">
    <property type="term" value="F:transferase activity"/>
    <property type="evidence" value="ECO:0007669"/>
    <property type="project" value="UniProtKB-KW"/>
</dbReference>
<dbReference type="InterPro" id="IPR025877">
    <property type="entry name" value="MobA-like_NTP_Trfase"/>
</dbReference>
<accession>A0ABS7VFL8</accession>
<proteinExistence type="predicted"/>